<dbReference type="InterPro" id="IPR003646">
    <property type="entry name" value="SH3-like_bac-type"/>
</dbReference>
<dbReference type="PANTHER" id="PTHR11022">
    <property type="entry name" value="PEPTIDOGLYCAN RECOGNITION PROTEIN"/>
    <property type="match status" value="1"/>
</dbReference>
<dbReference type="Gene3D" id="2.30.30.40">
    <property type="entry name" value="SH3 Domains"/>
    <property type="match status" value="1"/>
</dbReference>
<dbReference type="AlphaFoldDB" id="A0ABD3WEX0"/>
<evidence type="ECO:0000256" key="1">
    <source>
        <dbReference type="ARBA" id="ARBA00007553"/>
    </source>
</evidence>
<dbReference type="InterPro" id="IPR006619">
    <property type="entry name" value="PGRP_domain_met/bac"/>
</dbReference>
<dbReference type="FunFam" id="3.40.80.10:FF:000001">
    <property type="entry name" value="Peptidoglycan recognition protein 1"/>
    <property type="match status" value="1"/>
</dbReference>
<gene>
    <name evidence="7" type="ORF">ACJMK2_039110</name>
</gene>
<dbReference type="InterPro" id="IPR002502">
    <property type="entry name" value="Amidase_domain"/>
</dbReference>
<evidence type="ECO:0000256" key="3">
    <source>
        <dbReference type="SAM" id="SignalP"/>
    </source>
</evidence>
<dbReference type="Pfam" id="PF01510">
    <property type="entry name" value="Amidase_2"/>
    <property type="match status" value="1"/>
</dbReference>
<dbReference type="Gene3D" id="3.40.80.10">
    <property type="entry name" value="Peptidoglycan recognition protein-like"/>
    <property type="match status" value="1"/>
</dbReference>
<comment type="caution">
    <text evidence="7">The sequence shown here is derived from an EMBL/GenBank/DDBJ whole genome shotgun (WGS) entry which is preliminary data.</text>
</comment>
<evidence type="ECO:0000313" key="7">
    <source>
        <dbReference type="EMBL" id="KAL3871090.1"/>
    </source>
</evidence>
<organism evidence="7 8">
    <name type="scientific">Sinanodonta woodiana</name>
    <name type="common">Chinese pond mussel</name>
    <name type="synonym">Anodonta woodiana</name>
    <dbReference type="NCBI Taxonomy" id="1069815"/>
    <lineage>
        <taxon>Eukaryota</taxon>
        <taxon>Metazoa</taxon>
        <taxon>Spiralia</taxon>
        <taxon>Lophotrochozoa</taxon>
        <taxon>Mollusca</taxon>
        <taxon>Bivalvia</taxon>
        <taxon>Autobranchia</taxon>
        <taxon>Heteroconchia</taxon>
        <taxon>Palaeoheterodonta</taxon>
        <taxon>Unionida</taxon>
        <taxon>Unionoidea</taxon>
        <taxon>Unionidae</taxon>
        <taxon>Unioninae</taxon>
        <taxon>Sinanodonta</taxon>
    </lineage>
</organism>
<evidence type="ECO:0000313" key="8">
    <source>
        <dbReference type="Proteomes" id="UP001634394"/>
    </source>
</evidence>
<dbReference type="Proteomes" id="UP001634394">
    <property type="component" value="Unassembled WGS sequence"/>
</dbReference>
<dbReference type="SMART" id="SM00701">
    <property type="entry name" value="PGRP"/>
    <property type="match status" value="1"/>
</dbReference>
<feature type="chain" id="PRO_5044754108" evidence="3">
    <location>
        <begin position="21"/>
        <end position="355"/>
    </location>
</feature>
<name>A0ABD3WEX0_SINWO</name>
<evidence type="ECO:0000259" key="5">
    <source>
        <dbReference type="SMART" id="SM00644"/>
    </source>
</evidence>
<sequence>MAALVLGSLLLITCAYMVHSEQCACAQGPVQARAGPSFQDHVVALLSDGNCLSYKDHDQIGSDGNVWANTDYNGQITWIPKSYVKIEPCNTDNLKKRADQCACTSTDSVHLRAGASLHAQTLATLTVHQCLTYKNNKHPADGYTWVNVDYHGQDAWIAENYVHIGACTTATHTNSSGVHSTVNLSGCPHIVTRSEWGARTPTHPLIHLPGIPKYFFIHHGASAPCHTKTDCIAKVRSAQAYHMDGRQYSDVGYSFLVGEDGNIYEGRGWDHVGGHTLNYNSVGLAVCFLGNFMDHVPNDAALNAVKQLIACGVANHKISSSYILHGHRDVGQTACPGTKLYELIQSWPHYIRHQA</sequence>
<feature type="domain" description="SH3b" evidence="4">
    <location>
        <begin position="98"/>
        <end position="166"/>
    </location>
</feature>
<dbReference type="GO" id="GO:0002376">
    <property type="term" value="P:immune system process"/>
    <property type="evidence" value="ECO:0007669"/>
    <property type="project" value="UniProtKB-KW"/>
</dbReference>
<dbReference type="CDD" id="cd06583">
    <property type="entry name" value="PGRP"/>
    <property type="match status" value="1"/>
</dbReference>
<protein>
    <submittedName>
        <fullName evidence="7">Uncharacterized protein</fullName>
    </submittedName>
</protein>
<dbReference type="SMART" id="SM00644">
    <property type="entry name" value="Ami_2"/>
    <property type="match status" value="1"/>
</dbReference>
<evidence type="ECO:0000256" key="2">
    <source>
        <dbReference type="ARBA" id="ARBA00022859"/>
    </source>
</evidence>
<reference evidence="7 8" key="1">
    <citation type="submission" date="2024-11" db="EMBL/GenBank/DDBJ databases">
        <title>Chromosome-level genome assembly of the freshwater bivalve Anodonta woodiana.</title>
        <authorList>
            <person name="Chen X."/>
        </authorList>
    </citation>
    <scope>NUCLEOTIDE SEQUENCE [LARGE SCALE GENOMIC DNA]</scope>
    <source>
        <strain evidence="7">MN2024</strain>
        <tissue evidence="7">Gills</tissue>
    </source>
</reference>
<dbReference type="SMART" id="SM00287">
    <property type="entry name" value="SH3b"/>
    <property type="match status" value="2"/>
</dbReference>
<dbReference type="PANTHER" id="PTHR11022:SF12">
    <property type="entry name" value="PEPTIDOGLYCAN RECOGNITION PROTEIN 3"/>
    <property type="match status" value="1"/>
</dbReference>
<evidence type="ECO:0000259" key="4">
    <source>
        <dbReference type="SMART" id="SM00287"/>
    </source>
</evidence>
<dbReference type="SUPFAM" id="SSF55846">
    <property type="entry name" value="N-acetylmuramoyl-L-alanine amidase-like"/>
    <property type="match status" value="1"/>
</dbReference>
<feature type="signal peptide" evidence="3">
    <location>
        <begin position="1"/>
        <end position="20"/>
    </location>
</feature>
<accession>A0ABD3WEX0</accession>
<dbReference type="EMBL" id="JBJQND010000007">
    <property type="protein sequence ID" value="KAL3871090.1"/>
    <property type="molecule type" value="Genomic_DNA"/>
</dbReference>
<keyword evidence="2" id="KW-0391">Immunity</keyword>
<feature type="domain" description="Peptidoglycan recognition protein family" evidence="6">
    <location>
        <begin position="188"/>
        <end position="331"/>
    </location>
</feature>
<dbReference type="InterPro" id="IPR036505">
    <property type="entry name" value="Amidase/PGRP_sf"/>
</dbReference>
<feature type="domain" description="N-acetylmuramoyl-L-alanine amidase" evidence="5">
    <location>
        <begin position="203"/>
        <end position="337"/>
    </location>
</feature>
<comment type="similarity">
    <text evidence="1">Belongs to the N-acetylmuramoyl-L-alanine amidase 2 family.</text>
</comment>
<feature type="domain" description="SH3b" evidence="4">
    <location>
        <begin position="20"/>
        <end position="88"/>
    </location>
</feature>
<dbReference type="InterPro" id="IPR015510">
    <property type="entry name" value="PGRP"/>
</dbReference>
<evidence type="ECO:0000259" key="6">
    <source>
        <dbReference type="SMART" id="SM00701"/>
    </source>
</evidence>
<proteinExistence type="inferred from homology"/>
<keyword evidence="8" id="KW-1185">Reference proteome</keyword>
<keyword evidence="3" id="KW-0732">Signal</keyword>